<dbReference type="SMART" id="SM00271">
    <property type="entry name" value="DnaJ"/>
    <property type="match status" value="1"/>
</dbReference>
<feature type="region of interest" description="Disordered" evidence="1">
    <location>
        <begin position="30"/>
        <end position="49"/>
    </location>
</feature>
<feature type="compositionally biased region" description="Low complexity" evidence="1">
    <location>
        <begin position="604"/>
        <end position="621"/>
    </location>
</feature>
<dbReference type="Pfam" id="PF00226">
    <property type="entry name" value="DnaJ"/>
    <property type="match status" value="1"/>
</dbReference>
<dbReference type="PROSITE" id="PS00636">
    <property type="entry name" value="DNAJ_1"/>
    <property type="match status" value="1"/>
</dbReference>
<feature type="compositionally biased region" description="Basic and acidic residues" evidence="1">
    <location>
        <begin position="332"/>
        <end position="353"/>
    </location>
</feature>
<feature type="compositionally biased region" description="Basic and acidic residues" evidence="1">
    <location>
        <begin position="57"/>
        <end position="73"/>
    </location>
</feature>
<feature type="region of interest" description="Disordered" evidence="1">
    <location>
        <begin position="638"/>
        <end position="733"/>
    </location>
</feature>
<dbReference type="InParanoid" id="A0A5J5FB92"/>
<evidence type="ECO:0000313" key="4">
    <source>
        <dbReference type="Proteomes" id="UP000326924"/>
    </source>
</evidence>
<dbReference type="CDD" id="cd06257">
    <property type="entry name" value="DnaJ"/>
    <property type="match status" value="1"/>
</dbReference>
<feature type="domain" description="J" evidence="2">
    <location>
        <begin position="7"/>
        <end position="72"/>
    </location>
</feature>
<evidence type="ECO:0000313" key="3">
    <source>
        <dbReference type="EMBL" id="KAA8914525.1"/>
    </source>
</evidence>
<dbReference type="PANTHER" id="PTHR44825">
    <property type="match status" value="1"/>
</dbReference>
<feature type="compositionally biased region" description="Polar residues" evidence="1">
    <location>
        <begin position="306"/>
        <end position="320"/>
    </location>
</feature>
<reference evidence="3 4" key="1">
    <citation type="submission" date="2019-09" db="EMBL/GenBank/DDBJ databases">
        <title>Draft genome of the ectomycorrhizal ascomycete Sphaerosporella brunnea.</title>
        <authorList>
            <consortium name="DOE Joint Genome Institute"/>
            <person name="Benucci G.M."/>
            <person name="Marozzi G."/>
            <person name="Antonielli L."/>
            <person name="Sanchez S."/>
            <person name="Marco P."/>
            <person name="Wang X."/>
            <person name="Falini L.B."/>
            <person name="Barry K."/>
            <person name="Haridas S."/>
            <person name="Lipzen A."/>
            <person name="Labutti K."/>
            <person name="Grigoriev I.V."/>
            <person name="Murat C."/>
            <person name="Martin F."/>
            <person name="Albertini E."/>
            <person name="Donnini D."/>
            <person name="Bonito G."/>
        </authorList>
    </citation>
    <scope>NUCLEOTIDE SEQUENCE [LARGE SCALE GENOMIC DNA]</scope>
    <source>
        <strain evidence="3 4">Sb_GMNB300</strain>
    </source>
</reference>
<feature type="region of interest" description="Disordered" evidence="1">
    <location>
        <begin position="54"/>
        <end position="121"/>
    </location>
</feature>
<evidence type="ECO:0000256" key="1">
    <source>
        <dbReference type="SAM" id="MobiDB-lite"/>
    </source>
</evidence>
<dbReference type="InterPro" id="IPR018253">
    <property type="entry name" value="DnaJ_domain_CS"/>
</dbReference>
<feature type="region of interest" description="Disordered" evidence="1">
    <location>
        <begin position="145"/>
        <end position="389"/>
    </location>
</feature>
<proteinExistence type="predicted"/>
<dbReference type="Proteomes" id="UP000326924">
    <property type="component" value="Unassembled WGS sequence"/>
</dbReference>
<dbReference type="PROSITE" id="PS50076">
    <property type="entry name" value="DNAJ_2"/>
    <property type="match status" value="1"/>
</dbReference>
<comment type="caution">
    <text evidence="3">The sequence shown here is derived from an EMBL/GenBank/DDBJ whole genome shotgun (WGS) entry which is preliminary data.</text>
</comment>
<protein>
    <recommendedName>
        <fullName evidence="2">J domain-containing protein</fullName>
    </recommendedName>
</protein>
<evidence type="ECO:0000259" key="2">
    <source>
        <dbReference type="PROSITE" id="PS50076"/>
    </source>
</evidence>
<gene>
    <name evidence="3" type="ORF">FN846DRAFT_563894</name>
</gene>
<feature type="compositionally biased region" description="Basic and acidic residues" evidence="1">
    <location>
        <begin position="490"/>
        <end position="522"/>
    </location>
</feature>
<accession>A0A5J5FB92</accession>
<feature type="region of interest" description="Disordered" evidence="1">
    <location>
        <begin position="463"/>
        <end position="625"/>
    </location>
</feature>
<dbReference type="PANTHER" id="PTHR44825:SF1">
    <property type="entry name" value="DNAJ HOMOLOG SUBFAMILY C MEMBER 4"/>
    <property type="match status" value="1"/>
</dbReference>
<feature type="region of interest" description="Disordered" evidence="1">
    <location>
        <begin position="415"/>
        <end position="450"/>
    </location>
</feature>
<keyword evidence="4" id="KW-1185">Reference proteome</keyword>
<dbReference type="OrthoDB" id="10250354at2759"/>
<feature type="compositionally biased region" description="Low complexity" evidence="1">
    <location>
        <begin position="687"/>
        <end position="696"/>
    </location>
</feature>
<dbReference type="InterPro" id="IPR001623">
    <property type="entry name" value="DnaJ_domain"/>
</dbReference>
<feature type="compositionally biased region" description="Polar residues" evidence="1">
    <location>
        <begin position="198"/>
        <end position="222"/>
    </location>
</feature>
<dbReference type="InterPro" id="IPR052763">
    <property type="entry name" value="DnaJ_C4"/>
</dbReference>
<name>A0A5J5FB92_9PEZI</name>
<dbReference type="AlphaFoldDB" id="A0A5J5FB92"/>
<dbReference type="PRINTS" id="PR00625">
    <property type="entry name" value="JDOMAIN"/>
</dbReference>
<dbReference type="EMBL" id="VXIS01000005">
    <property type="protein sequence ID" value="KAA8914525.1"/>
    <property type="molecule type" value="Genomic_DNA"/>
</dbReference>
<feature type="compositionally biased region" description="Basic and acidic residues" evidence="1">
    <location>
        <begin position="530"/>
        <end position="543"/>
    </location>
</feature>
<feature type="compositionally biased region" description="Basic and acidic residues" evidence="1">
    <location>
        <begin position="233"/>
        <end position="302"/>
    </location>
</feature>
<feature type="compositionally biased region" description="Polar residues" evidence="1">
    <location>
        <begin position="104"/>
        <end position="117"/>
    </location>
</feature>
<organism evidence="3 4">
    <name type="scientific">Sphaerosporella brunnea</name>
    <dbReference type="NCBI Taxonomy" id="1250544"/>
    <lineage>
        <taxon>Eukaryota</taxon>
        <taxon>Fungi</taxon>
        <taxon>Dikarya</taxon>
        <taxon>Ascomycota</taxon>
        <taxon>Pezizomycotina</taxon>
        <taxon>Pezizomycetes</taxon>
        <taxon>Pezizales</taxon>
        <taxon>Pyronemataceae</taxon>
        <taxon>Sphaerosporella</taxon>
    </lineage>
</organism>
<dbReference type="Gene3D" id="1.10.287.110">
    <property type="entry name" value="DnaJ domain"/>
    <property type="match status" value="1"/>
</dbReference>
<dbReference type="InterPro" id="IPR036869">
    <property type="entry name" value="J_dom_sf"/>
</dbReference>
<dbReference type="CDD" id="cd22265">
    <property type="entry name" value="UDM1_RNF168"/>
    <property type="match status" value="1"/>
</dbReference>
<sequence length="924" mass="102739">MPHSDIDYYKILGLGRHATDEEIKRAFRKLARDTHPDKNPNDPTAKERFQDLQRAYDTLKDNLERSKYDEDNPYHGLDGAQRSQAHRTPASGARSGTAKRYTAGASTHTPGWSNGTANRGYESGFAQQAGATRSRWGGYETYEETAWDPKGTPAYQKYRGSREYEDGHGPYTTKQSAYARTSAERTHPTAPKYHTSGPHASSSPRPKSTTGTNARYTSNAGSAGSAGPNVGDYIREARAREEAEARKQQDAERRKQEEEQKSREQEKLRREAAEELKRAEEERLRKMKEARDRERRRAEEAVRNPYTDTNSYGGRSTPTPNGYGYYPSESYASRKDDDDLLREADEQMRERSRVPPRSQPHLGSHSRRTSRSSMKPKPEATTWPKNHRIYEHYDNPENWKNDKSHLDDVEVVEVTPSDVDPDKPGSGPNDYFTETAPQTGPEYVRKDGTGVYPAPPFLNVKIPAQEKASPAKPVFTGPGSYAMGGGSPPSRDKPEKADSPPPSSKKEEAAKPATSEPKDSSKPDVNVFAFEERAPTPAKEETKTPFGKPFDFSFASRPVSAFSSNSPESRGGKAASTGSAPHLRPQSQPVQIHTPFVPPPSAPPNLQQQQQGSNSGVTSGGEDFSQFKRKLYENLLKQAAFSFDPPEQTNTSSGATARHSETETDEPATTEQPPAEGFGYEPMDAEPTGAPKTIPTPTTPRPTPPMTNLANGVRRPSSEKKAKPSGSSLDMSGIGAVPPLSRSPADVGLGGFESLKETLPFPSQAETKPPLTARYNNGQRMRGASMSNLRTDFTFQAFWSMSQTPSEAPFHPPTPPGIPQLPKETSLDKYNRFYHSLGKYVEDWNRYEAKVHELRAELARKTLRVSSTELLDTQDIVKYMERVKTKDTLLDKAFTKARDRHLNALDSWVRLRESVLKVAHQEQH</sequence>
<dbReference type="SUPFAM" id="SSF46565">
    <property type="entry name" value="Chaperone J-domain"/>
    <property type="match status" value="1"/>
</dbReference>